<accession>A0A6J8CHG8</accession>
<feature type="region of interest" description="Disordered" evidence="5">
    <location>
        <begin position="68"/>
        <end position="92"/>
    </location>
</feature>
<dbReference type="PANTHER" id="PTHR11475:SF4">
    <property type="entry name" value="CHORION PEROXIDASE"/>
    <property type="match status" value="1"/>
</dbReference>
<dbReference type="PANTHER" id="PTHR11475">
    <property type="entry name" value="OXIDASE/PEROXIDASE"/>
    <property type="match status" value="1"/>
</dbReference>
<evidence type="ECO:0000256" key="1">
    <source>
        <dbReference type="ARBA" id="ARBA00004613"/>
    </source>
</evidence>
<dbReference type="Pfam" id="PF03098">
    <property type="entry name" value="An_peroxidase"/>
    <property type="match status" value="2"/>
</dbReference>
<dbReference type="GO" id="GO:0020037">
    <property type="term" value="F:heme binding"/>
    <property type="evidence" value="ECO:0007669"/>
    <property type="project" value="InterPro"/>
</dbReference>
<dbReference type="SUPFAM" id="SSF48113">
    <property type="entry name" value="Heme-dependent peroxidases"/>
    <property type="match status" value="1"/>
</dbReference>
<keyword evidence="4" id="KW-0479">Metal-binding</keyword>
<keyword evidence="3" id="KW-0325">Glycoprotein</keyword>
<evidence type="ECO:0000313" key="6">
    <source>
        <dbReference type="EMBL" id="CAC5395141.1"/>
    </source>
</evidence>
<evidence type="ECO:0000256" key="3">
    <source>
        <dbReference type="ARBA" id="ARBA00023180"/>
    </source>
</evidence>
<keyword evidence="2" id="KW-0964">Secreted</keyword>
<dbReference type="PROSITE" id="PS50292">
    <property type="entry name" value="PEROXIDASE_3"/>
    <property type="match status" value="1"/>
</dbReference>
<dbReference type="PRINTS" id="PR00457">
    <property type="entry name" value="ANPEROXIDASE"/>
</dbReference>
<dbReference type="InterPro" id="IPR010255">
    <property type="entry name" value="Haem_peroxidase_sf"/>
</dbReference>
<dbReference type="GO" id="GO:0046872">
    <property type="term" value="F:metal ion binding"/>
    <property type="evidence" value="ECO:0007669"/>
    <property type="project" value="UniProtKB-KW"/>
</dbReference>
<evidence type="ECO:0000313" key="7">
    <source>
        <dbReference type="Proteomes" id="UP000507470"/>
    </source>
</evidence>
<gene>
    <name evidence="6" type="ORF">MCOR_29835</name>
</gene>
<dbReference type="GO" id="GO:0006979">
    <property type="term" value="P:response to oxidative stress"/>
    <property type="evidence" value="ECO:0007669"/>
    <property type="project" value="InterPro"/>
</dbReference>
<dbReference type="Gene3D" id="1.10.640.10">
    <property type="entry name" value="Haem peroxidase domain superfamily, animal type"/>
    <property type="match status" value="1"/>
</dbReference>
<evidence type="ECO:0000256" key="4">
    <source>
        <dbReference type="PIRSR" id="PIRSR619791-2"/>
    </source>
</evidence>
<dbReference type="InterPro" id="IPR037120">
    <property type="entry name" value="Haem_peroxidase_sf_animal"/>
</dbReference>
<proteinExistence type="predicted"/>
<dbReference type="AlphaFoldDB" id="A0A6J8CHG8"/>
<dbReference type="GO" id="GO:0005576">
    <property type="term" value="C:extracellular region"/>
    <property type="evidence" value="ECO:0007669"/>
    <property type="project" value="UniProtKB-SubCell"/>
</dbReference>
<keyword evidence="4" id="KW-0349">Heme</keyword>
<dbReference type="EC" id="1.11.1.7" evidence="6"/>
<keyword evidence="4" id="KW-0408">Iron</keyword>
<name>A0A6J8CHG8_MYTCO</name>
<keyword evidence="7" id="KW-1185">Reference proteome</keyword>
<organism evidence="6 7">
    <name type="scientific">Mytilus coruscus</name>
    <name type="common">Sea mussel</name>
    <dbReference type="NCBI Taxonomy" id="42192"/>
    <lineage>
        <taxon>Eukaryota</taxon>
        <taxon>Metazoa</taxon>
        <taxon>Spiralia</taxon>
        <taxon>Lophotrochozoa</taxon>
        <taxon>Mollusca</taxon>
        <taxon>Bivalvia</taxon>
        <taxon>Autobranchia</taxon>
        <taxon>Pteriomorphia</taxon>
        <taxon>Mytilida</taxon>
        <taxon>Mytiloidea</taxon>
        <taxon>Mytilidae</taxon>
        <taxon>Mytilinae</taxon>
        <taxon>Mytilus</taxon>
    </lineage>
</organism>
<evidence type="ECO:0000256" key="5">
    <source>
        <dbReference type="SAM" id="MobiDB-lite"/>
    </source>
</evidence>
<evidence type="ECO:0000256" key="2">
    <source>
        <dbReference type="ARBA" id="ARBA00022525"/>
    </source>
</evidence>
<keyword evidence="6" id="KW-0575">Peroxidase</keyword>
<sequence length="549" mass="61551">MNTMTPESSATSSMFSQIVAPFCAAKNVTCDPYEKYRSYDGKCNNLRNPLWGSALTAQPRFISANYGDKYNSGSKPRKNSVRYGSLPNPRDISNTVHKEGTTFARSCLSNVAFTHFGQFVDHDVISTPIKKSKKGEAKLQCCNGNTPVNRPECLSFSTPVGEFQTTCMHFVRSETAPRTDCSPGYSDQMNQVTSYLDLSSTYGSSKKMADELVDRTTGDTRHTEVPMLNAIHTLFLREHNRIVDILKKINPHHDGSKLYNEARKILIGIYQHIIYKEFIPKLLGTTLARYHGLLPTSYGHKTRYNRNVNAGTRNGFAGAAFRIGHTFVGKFVGTLDTYYNVNEQVPLEGEFFNPRTIRSTKTFSVDKISKWMLEKFSGQSDPFVTSSVRDHLFETKPGNGFDLIALNIQRGRDHGLPSYNKFRKFCGLQPALTFGYSAIGLRDMSYEAASALQKMYRHPDDIDLFSGGLSETPVQGGLVGPTFGCLIALQFKYYRNGDRFFYENAYSNTGFTSAQLSVIKKQTMSSLYCRNFNFSEIQADAFTSARSST</sequence>
<reference evidence="6 7" key="1">
    <citation type="submission" date="2020-06" db="EMBL/GenBank/DDBJ databases">
        <authorList>
            <person name="Li R."/>
            <person name="Bekaert M."/>
        </authorList>
    </citation>
    <scope>NUCLEOTIDE SEQUENCE [LARGE SCALE GENOMIC DNA]</scope>
    <source>
        <strain evidence="7">wild</strain>
    </source>
</reference>
<dbReference type="InterPro" id="IPR019791">
    <property type="entry name" value="Haem_peroxidase_animal"/>
</dbReference>
<dbReference type="EMBL" id="CACVKT020005429">
    <property type="protein sequence ID" value="CAC5395141.1"/>
    <property type="molecule type" value="Genomic_DNA"/>
</dbReference>
<comment type="subcellular location">
    <subcellularLocation>
        <location evidence="1">Secreted</location>
    </subcellularLocation>
</comment>
<dbReference type="Proteomes" id="UP000507470">
    <property type="component" value="Unassembled WGS sequence"/>
</dbReference>
<dbReference type="CDD" id="cd09823">
    <property type="entry name" value="peroxinectin_like"/>
    <property type="match status" value="1"/>
</dbReference>
<protein>
    <submittedName>
        <fullName evidence="6">PXDN</fullName>
        <ecNumber evidence="6">1.11.1.7</ecNumber>
    </submittedName>
</protein>
<dbReference type="GO" id="GO:0140825">
    <property type="term" value="F:lactoperoxidase activity"/>
    <property type="evidence" value="ECO:0007669"/>
    <property type="project" value="UniProtKB-EC"/>
</dbReference>
<feature type="binding site" description="axial binding residue" evidence="4">
    <location>
        <position position="325"/>
    </location>
    <ligand>
        <name>heme b</name>
        <dbReference type="ChEBI" id="CHEBI:60344"/>
    </ligand>
    <ligandPart>
        <name>Fe</name>
        <dbReference type="ChEBI" id="CHEBI:18248"/>
    </ligandPart>
</feature>
<keyword evidence="6" id="KW-0560">Oxidoreductase</keyword>
<dbReference type="OrthoDB" id="6505174at2759"/>